<organism evidence="1 2">
    <name type="scientific">Eretmocerus hayati</name>
    <dbReference type="NCBI Taxonomy" id="131215"/>
    <lineage>
        <taxon>Eukaryota</taxon>
        <taxon>Metazoa</taxon>
        <taxon>Ecdysozoa</taxon>
        <taxon>Arthropoda</taxon>
        <taxon>Hexapoda</taxon>
        <taxon>Insecta</taxon>
        <taxon>Pterygota</taxon>
        <taxon>Neoptera</taxon>
        <taxon>Endopterygota</taxon>
        <taxon>Hymenoptera</taxon>
        <taxon>Apocrita</taxon>
        <taxon>Proctotrupomorpha</taxon>
        <taxon>Chalcidoidea</taxon>
        <taxon>Aphelinidae</taxon>
        <taxon>Aphelininae</taxon>
        <taxon>Eretmocerus</taxon>
    </lineage>
</organism>
<dbReference type="Proteomes" id="UP001239111">
    <property type="component" value="Chromosome 4"/>
</dbReference>
<protein>
    <submittedName>
        <fullName evidence="1">Uncharacterized protein</fullName>
    </submittedName>
</protein>
<comment type="caution">
    <text evidence="1">The sequence shown here is derived from an EMBL/GenBank/DDBJ whole genome shotgun (WGS) entry which is preliminary data.</text>
</comment>
<proteinExistence type="predicted"/>
<evidence type="ECO:0000313" key="1">
    <source>
        <dbReference type="EMBL" id="KAJ8665501.1"/>
    </source>
</evidence>
<dbReference type="EMBL" id="CM056744">
    <property type="protein sequence ID" value="KAJ8665501.1"/>
    <property type="molecule type" value="Genomic_DNA"/>
</dbReference>
<sequence length="373" mass="43053">MKTRPMITVVPFIHGFCLSVDRIQVDEYILIFNHTTSVPNISRTFLEAKFRNSTYTALSTIDPSRQAILSIHLDTWRDIDVTVTGIDEGVHKEYGISILWDASRDPKIKFSLSSQLYKPVLMNGEKALSLDISFSYPGRQLTGSCSMISGIWNHQAFQAHVTWSDTDSIRLAVETERKFEDRLKSISFRSQVVTPFERWRRTSLESQYIQSDSEAMVYGDVHWQDQHIFYDMRAMAISSERGSADYRLNFGLISSLPHIKSVIANLTHLHTYAERIDSHVLVKYESDRVIEMRSTWAIQNFNDDKFNVTGILYLRSPIANFRKGDLQCYWSCESDWDFKGAAYMDLDRKKYTARLVADLANLLETMVSEESLM</sequence>
<keyword evidence="2" id="KW-1185">Reference proteome</keyword>
<reference evidence="1" key="1">
    <citation type="submission" date="2023-04" db="EMBL/GenBank/DDBJ databases">
        <title>A chromosome-level genome assembly of the parasitoid wasp Eretmocerus hayati.</title>
        <authorList>
            <person name="Zhong Y."/>
            <person name="Liu S."/>
            <person name="Liu Y."/>
        </authorList>
    </citation>
    <scope>NUCLEOTIDE SEQUENCE</scope>
    <source>
        <strain evidence="1">ZJU_SS_LIU_2023</strain>
    </source>
</reference>
<accession>A0ACC2N482</accession>
<name>A0ACC2N482_9HYME</name>
<evidence type="ECO:0000313" key="2">
    <source>
        <dbReference type="Proteomes" id="UP001239111"/>
    </source>
</evidence>
<gene>
    <name evidence="1" type="ORF">QAD02_007163</name>
</gene>